<evidence type="ECO:0000313" key="1">
    <source>
        <dbReference type="EMBL" id="ACJ28765.1"/>
    </source>
</evidence>
<evidence type="ECO:0000313" key="2">
    <source>
        <dbReference type="Proteomes" id="UP000000753"/>
    </source>
</evidence>
<accession>B8CND1</accession>
<sequence length="37" mass="4395">MKYRQIDHIQQSGGYYTQPDRDCQYLDTFLKAIKKAA</sequence>
<dbReference type="Proteomes" id="UP000000753">
    <property type="component" value="Chromosome"/>
</dbReference>
<dbReference type="KEGG" id="swp:swp_2009"/>
<name>B8CND1_SHEPW</name>
<dbReference type="EMBL" id="CP000472">
    <property type="protein sequence ID" value="ACJ28765.1"/>
    <property type="molecule type" value="Genomic_DNA"/>
</dbReference>
<reference evidence="1 2" key="1">
    <citation type="journal article" date="2008" name="PLoS ONE">
        <title>Environmental adaptation: genomic analysis of the piezotolerant and psychrotolerant deep-sea iron reducing bacterium Shewanella piezotolerans WP3.</title>
        <authorList>
            <person name="Wang F."/>
            <person name="Wang J."/>
            <person name="Jian H."/>
            <person name="Zhang B."/>
            <person name="Li S."/>
            <person name="Wang F."/>
            <person name="Zeng X."/>
            <person name="Gao L."/>
            <person name="Bartlett D.H."/>
            <person name="Yu J."/>
            <person name="Hu S."/>
            <person name="Xiao X."/>
        </authorList>
    </citation>
    <scope>NUCLEOTIDE SEQUENCE [LARGE SCALE GENOMIC DNA]</scope>
    <source>
        <strain evidence="2">WP3 / JCM 13877</strain>
    </source>
</reference>
<protein>
    <submittedName>
        <fullName evidence="1">Uncharacterized protein</fullName>
    </submittedName>
</protein>
<keyword evidence="2" id="KW-1185">Reference proteome</keyword>
<proteinExistence type="predicted"/>
<dbReference type="AlphaFoldDB" id="B8CND1"/>
<dbReference type="HOGENOM" id="CLU_3348570_0_0_6"/>
<gene>
    <name evidence="1" type="ordered locus">swp_2009</name>
</gene>
<organism evidence="1 2">
    <name type="scientific">Shewanella piezotolerans (strain WP3 / JCM 13877)</name>
    <dbReference type="NCBI Taxonomy" id="225849"/>
    <lineage>
        <taxon>Bacteria</taxon>
        <taxon>Pseudomonadati</taxon>
        <taxon>Pseudomonadota</taxon>
        <taxon>Gammaproteobacteria</taxon>
        <taxon>Alteromonadales</taxon>
        <taxon>Shewanellaceae</taxon>
        <taxon>Shewanella</taxon>
    </lineage>
</organism>